<evidence type="ECO:0000313" key="1">
    <source>
        <dbReference type="EMBL" id="CAI5796232.1"/>
    </source>
</evidence>
<dbReference type="EMBL" id="OX395142">
    <property type="protein sequence ID" value="CAI5796232.1"/>
    <property type="molecule type" value="Genomic_DNA"/>
</dbReference>
<accession>A0AA35LH82</accession>
<organism evidence="1 2">
    <name type="scientific">Podarcis lilfordi</name>
    <name type="common">Lilford's wall lizard</name>
    <dbReference type="NCBI Taxonomy" id="74358"/>
    <lineage>
        <taxon>Eukaryota</taxon>
        <taxon>Metazoa</taxon>
        <taxon>Chordata</taxon>
        <taxon>Craniata</taxon>
        <taxon>Vertebrata</taxon>
        <taxon>Euteleostomi</taxon>
        <taxon>Lepidosauria</taxon>
        <taxon>Squamata</taxon>
        <taxon>Bifurcata</taxon>
        <taxon>Unidentata</taxon>
        <taxon>Episquamata</taxon>
        <taxon>Laterata</taxon>
        <taxon>Lacertibaenia</taxon>
        <taxon>Lacertidae</taxon>
        <taxon>Podarcis</taxon>
    </lineage>
</organism>
<proteinExistence type="predicted"/>
<dbReference type="AlphaFoldDB" id="A0AA35LH82"/>
<gene>
    <name evidence="1" type="ORF">PODLI_1B003359</name>
</gene>
<evidence type="ECO:0000313" key="2">
    <source>
        <dbReference type="Proteomes" id="UP001178461"/>
    </source>
</evidence>
<name>A0AA35LH82_9SAUR</name>
<sequence>MDKWVFSISVGWDVNIETCSSLHCPVYQQELQPAELRKWKKAGGILGGPSPGPVHTFNRWKKNYAKRMERLSLKGPGLADLERSRIYLGTQEGQVQYSSNFGTELCCL</sequence>
<protein>
    <submittedName>
        <fullName evidence="1">Uncharacterized protein</fullName>
    </submittedName>
</protein>
<dbReference type="Proteomes" id="UP001178461">
    <property type="component" value="Chromosome 17"/>
</dbReference>
<keyword evidence="2" id="KW-1185">Reference proteome</keyword>
<reference evidence="1" key="1">
    <citation type="submission" date="2022-12" db="EMBL/GenBank/DDBJ databases">
        <authorList>
            <person name="Alioto T."/>
            <person name="Alioto T."/>
            <person name="Gomez Garrido J."/>
        </authorList>
    </citation>
    <scope>NUCLEOTIDE SEQUENCE</scope>
</reference>